<feature type="compositionally biased region" description="Basic and acidic residues" evidence="1">
    <location>
        <begin position="67"/>
        <end position="84"/>
    </location>
</feature>
<comment type="caution">
    <text evidence="2">The sequence shown here is derived from an EMBL/GenBank/DDBJ whole genome shotgun (WGS) entry which is preliminary data.</text>
</comment>
<dbReference type="EMBL" id="LNRQ01000008">
    <property type="protein sequence ID" value="KZM84151.1"/>
    <property type="molecule type" value="Genomic_DNA"/>
</dbReference>
<accession>A0A175YLY5</accession>
<protein>
    <submittedName>
        <fullName evidence="2">Uncharacterized protein</fullName>
    </submittedName>
</protein>
<proteinExistence type="predicted"/>
<sequence>MAIFKRSKNDIWICDDRKKKKQRVDIDIYTSKGLEWNFKNEEKQVDVMPPSTGIRSPIPEQKGNSKNKFEKGTTSKSGIDKTIHENTPGKQNLMESLLNSYQSIQQTLLLHIMHATKTDAPDDKLESLKNSFKKMNDQANLLIN</sequence>
<evidence type="ECO:0000256" key="1">
    <source>
        <dbReference type="SAM" id="MobiDB-lite"/>
    </source>
</evidence>
<gene>
    <name evidence="2" type="ORF">DCAR_028302</name>
</gene>
<dbReference type="Gramene" id="KZM84151">
    <property type="protein sequence ID" value="KZM84151"/>
    <property type="gene ID" value="DCAR_028302"/>
</dbReference>
<reference evidence="2" key="1">
    <citation type="journal article" date="2016" name="Nat. Genet.">
        <title>A high-quality carrot genome assembly provides new insights into carotenoid accumulation and asterid genome evolution.</title>
        <authorList>
            <person name="Iorizzo M."/>
            <person name="Ellison S."/>
            <person name="Senalik D."/>
            <person name="Zeng P."/>
            <person name="Satapoomin P."/>
            <person name="Huang J."/>
            <person name="Bowman M."/>
            <person name="Iovene M."/>
            <person name="Sanseverino W."/>
            <person name="Cavagnaro P."/>
            <person name="Yildiz M."/>
            <person name="Macko-Podgorni A."/>
            <person name="Moranska E."/>
            <person name="Grzebelus E."/>
            <person name="Grzebelus D."/>
            <person name="Ashrafi H."/>
            <person name="Zheng Z."/>
            <person name="Cheng S."/>
            <person name="Spooner D."/>
            <person name="Van Deynze A."/>
            <person name="Simon P."/>
        </authorList>
    </citation>
    <scope>NUCLEOTIDE SEQUENCE [LARGE SCALE GENOMIC DNA]</scope>
    <source>
        <tissue evidence="2">Leaf</tissue>
    </source>
</reference>
<feature type="region of interest" description="Disordered" evidence="1">
    <location>
        <begin position="45"/>
        <end position="87"/>
    </location>
</feature>
<dbReference type="AlphaFoldDB" id="A0A175YLY5"/>
<evidence type="ECO:0000313" key="2">
    <source>
        <dbReference type="EMBL" id="KZM84151.1"/>
    </source>
</evidence>
<organism evidence="2">
    <name type="scientific">Daucus carota subsp. sativus</name>
    <name type="common">Carrot</name>
    <dbReference type="NCBI Taxonomy" id="79200"/>
    <lineage>
        <taxon>Eukaryota</taxon>
        <taxon>Viridiplantae</taxon>
        <taxon>Streptophyta</taxon>
        <taxon>Embryophyta</taxon>
        <taxon>Tracheophyta</taxon>
        <taxon>Spermatophyta</taxon>
        <taxon>Magnoliopsida</taxon>
        <taxon>eudicotyledons</taxon>
        <taxon>Gunneridae</taxon>
        <taxon>Pentapetalae</taxon>
        <taxon>asterids</taxon>
        <taxon>campanulids</taxon>
        <taxon>Apiales</taxon>
        <taxon>Apiaceae</taxon>
        <taxon>Apioideae</taxon>
        <taxon>Scandiceae</taxon>
        <taxon>Daucinae</taxon>
        <taxon>Daucus</taxon>
        <taxon>Daucus sect. Daucus</taxon>
    </lineage>
</organism>
<name>A0A175YLY5_DAUCS</name>